<dbReference type="GO" id="GO:0007165">
    <property type="term" value="P:signal transduction"/>
    <property type="evidence" value="ECO:0007669"/>
    <property type="project" value="InterPro"/>
</dbReference>
<dbReference type="Pfam" id="PF00071">
    <property type="entry name" value="Ras"/>
    <property type="match status" value="1"/>
</dbReference>
<keyword evidence="2" id="KW-0547">Nucleotide-binding</keyword>
<dbReference type="InterPro" id="IPR020849">
    <property type="entry name" value="Small_GTPase_Ras-type"/>
</dbReference>
<reference evidence="5" key="1">
    <citation type="submission" date="2023-03" db="EMBL/GenBank/DDBJ databases">
        <title>Massive genome expansion in bonnet fungi (Mycena s.s.) driven by repeated elements and novel gene families across ecological guilds.</title>
        <authorList>
            <consortium name="Lawrence Berkeley National Laboratory"/>
            <person name="Harder C.B."/>
            <person name="Miyauchi S."/>
            <person name="Viragh M."/>
            <person name="Kuo A."/>
            <person name="Thoen E."/>
            <person name="Andreopoulos B."/>
            <person name="Lu D."/>
            <person name="Skrede I."/>
            <person name="Drula E."/>
            <person name="Henrissat B."/>
            <person name="Morin E."/>
            <person name="Kohler A."/>
            <person name="Barry K."/>
            <person name="LaButti K."/>
            <person name="Morin E."/>
            <person name="Salamov A."/>
            <person name="Lipzen A."/>
            <person name="Mereny Z."/>
            <person name="Hegedus B."/>
            <person name="Baldrian P."/>
            <person name="Stursova M."/>
            <person name="Weitz H."/>
            <person name="Taylor A."/>
            <person name="Grigoriev I.V."/>
            <person name="Nagy L.G."/>
            <person name="Martin F."/>
            <person name="Kauserud H."/>
        </authorList>
    </citation>
    <scope>NUCLEOTIDE SEQUENCE</scope>
    <source>
        <strain evidence="5">CBHHK067</strain>
    </source>
</reference>
<dbReference type="SMART" id="SM00174">
    <property type="entry name" value="RHO"/>
    <property type="match status" value="1"/>
</dbReference>
<evidence type="ECO:0000256" key="4">
    <source>
        <dbReference type="SAM" id="MobiDB-lite"/>
    </source>
</evidence>
<dbReference type="PROSITE" id="PS51419">
    <property type="entry name" value="RAB"/>
    <property type="match status" value="1"/>
</dbReference>
<dbReference type="SMART" id="SM00175">
    <property type="entry name" value="RAB"/>
    <property type="match status" value="1"/>
</dbReference>
<dbReference type="SMART" id="SM00173">
    <property type="entry name" value="RAS"/>
    <property type="match status" value="1"/>
</dbReference>
<dbReference type="PRINTS" id="PR00449">
    <property type="entry name" value="RASTRNSFRMNG"/>
</dbReference>
<protein>
    <submittedName>
        <fullName evidence="5">P-loop containing nucleoside triphosphate hydrolase protein</fullName>
    </submittedName>
</protein>
<accession>A0AAD7D4F3</accession>
<dbReference type="PROSITE" id="PS51421">
    <property type="entry name" value="RAS"/>
    <property type="match status" value="1"/>
</dbReference>
<keyword evidence="3" id="KW-0342">GTP-binding</keyword>
<dbReference type="SUPFAM" id="SSF52540">
    <property type="entry name" value="P-loop containing nucleoside triphosphate hydrolases"/>
    <property type="match status" value="1"/>
</dbReference>
<dbReference type="GO" id="GO:0005886">
    <property type="term" value="C:plasma membrane"/>
    <property type="evidence" value="ECO:0007669"/>
    <property type="project" value="UniProtKB-SubCell"/>
</dbReference>
<comment type="subcellular location">
    <subcellularLocation>
        <location evidence="1">Cell membrane</location>
        <topology evidence="1">Lipid-anchor</topology>
        <orientation evidence="1">Cytoplasmic side</orientation>
    </subcellularLocation>
</comment>
<dbReference type="InterPro" id="IPR027417">
    <property type="entry name" value="P-loop_NTPase"/>
</dbReference>
<sequence>MDEWHTILIGVDGVGRTALAVQFAFDFFVTGYNSTLDACYRKQLVVDDAVCFVDVLDQAGEDITDASLREQFIRRGQGFFLVYSVTSRSSFSRLEELWQWLQRIRGENTPFMLLGNKCDFGASDRAVSTEEGAALARQFGCPFLEVSAKTGMNVERAFSDLVRLLRQNRPDATAPQESSQRKGKRKGKCIVF</sequence>
<dbReference type="GO" id="GO:0005525">
    <property type="term" value="F:GTP binding"/>
    <property type="evidence" value="ECO:0007669"/>
    <property type="project" value="UniProtKB-KW"/>
</dbReference>
<evidence type="ECO:0000256" key="2">
    <source>
        <dbReference type="ARBA" id="ARBA00022741"/>
    </source>
</evidence>
<evidence type="ECO:0000256" key="1">
    <source>
        <dbReference type="ARBA" id="ARBA00004342"/>
    </source>
</evidence>
<feature type="compositionally biased region" description="Basic residues" evidence="4">
    <location>
        <begin position="181"/>
        <end position="192"/>
    </location>
</feature>
<evidence type="ECO:0000313" key="5">
    <source>
        <dbReference type="EMBL" id="KAJ7678361.1"/>
    </source>
</evidence>
<dbReference type="InterPro" id="IPR005225">
    <property type="entry name" value="Small_GTP-bd"/>
</dbReference>
<name>A0AAD7D4F3_MYCRO</name>
<proteinExistence type="predicted"/>
<organism evidence="5 6">
    <name type="scientific">Mycena rosella</name>
    <name type="common">Pink bonnet</name>
    <name type="synonym">Agaricus rosellus</name>
    <dbReference type="NCBI Taxonomy" id="1033263"/>
    <lineage>
        <taxon>Eukaryota</taxon>
        <taxon>Fungi</taxon>
        <taxon>Dikarya</taxon>
        <taxon>Basidiomycota</taxon>
        <taxon>Agaricomycotina</taxon>
        <taxon>Agaricomycetes</taxon>
        <taxon>Agaricomycetidae</taxon>
        <taxon>Agaricales</taxon>
        <taxon>Marasmiineae</taxon>
        <taxon>Mycenaceae</taxon>
        <taxon>Mycena</taxon>
    </lineage>
</organism>
<evidence type="ECO:0000313" key="6">
    <source>
        <dbReference type="Proteomes" id="UP001221757"/>
    </source>
</evidence>
<gene>
    <name evidence="5" type="ORF">B0H17DRAFT_1206816</name>
</gene>
<dbReference type="EMBL" id="JARKIE010000135">
    <property type="protein sequence ID" value="KAJ7678361.1"/>
    <property type="molecule type" value="Genomic_DNA"/>
</dbReference>
<dbReference type="NCBIfam" id="TIGR00231">
    <property type="entry name" value="small_GTP"/>
    <property type="match status" value="1"/>
</dbReference>
<comment type="caution">
    <text evidence="5">The sequence shown here is derived from an EMBL/GenBank/DDBJ whole genome shotgun (WGS) entry which is preliminary data.</text>
</comment>
<dbReference type="Proteomes" id="UP001221757">
    <property type="component" value="Unassembled WGS sequence"/>
</dbReference>
<evidence type="ECO:0000256" key="3">
    <source>
        <dbReference type="ARBA" id="ARBA00023134"/>
    </source>
</evidence>
<dbReference type="Gene3D" id="3.40.50.300">
    <property type="entry name" value="P-loop containing nucleotide triphosphate hydrolases"/>
    <property type="match status" value="1"/>
</dbReference>
<keyword evidence="5" id="KW-0378">Hydrolase</keyword>
<keyword evidence="6" id="KW-1185">Reference proteome</keyword>
<dbReference type="InterPro" id="IPR001806">
    <property type="entry name" value="Small_GTPase"/>
</dbReference>
<dbReference type="PANTHER" id="PTHR24070">
    <property type="entry name" value="RAS, DI-RAS, AND RHEB FAMILY MEMBERS OF SMALL GTPASE SUPERFAMILY"/>
    <property type="match status" value="1"/>
</dbReference>
<feature type="region of interest" description="Disordered" evidence="4">
    <location>
        <begin position="169"/>
        <end position="192"/>
    </location>
</feature>
<dbReference type="AlphaFoldDB" id="A0AAD7D4F3"/>
<dbReference type="GO" id="GO:0003924">
    <property type="term" value="F:GTPase activity"/>
    <property type="evidence" value="ECO:0007669"/>
    <property type="project" value="InterPro"/>
</dbReference>
<dbReference type="FunFam" id="3.40.50.300:FF:001447">
    <property type="entry name" value="Ras-related protein Rab-1B"/>
    <property type="match status" value="1"/>
</dbReference>